<comment type="cofactor">
    <cofactor evidence="1 8">
        <name>Zn(2+)</name>
        <dbReference type="ChEBI" id="CHEBI:29105"/>
    </cofactor>
</comment>
<dbReference type="EMBL" id="JABWAB010000006">
    <property type="protein sequence ID" value="KAF6048799.1"/>
    <property type="molecule type" value="Genomic_DNA"/>
</dbReference>
<dbReference type="PANTHER" id="PTHR42940:SF3">
    <property type="entry name" value="ALCOHOL DEHYDROGENASE 1-RELATED"/>
    <property type="match status" value="1"/>
</dbReference>
<evidence type="ECO:0000313" key="10">
    <source>
        <dbReference type="EMBL" id="KAF6048799.1"/>
    </source>
</evidence>
<dbReference type="SUPFAM" id="SSF50129">
    <property type="entry name" value="GroES-like"/>
    <property type="match status" value="1"/>
</dbReference>
<dbReference type="Pfam" id="PF00107">
    <property type="entry name" value="ADH_zinc_N"/>
    <property type="match status" value="1"/>
</dbReference>
<dbReference type="GO" id="GO:0004022">
    <property type="term" value="F:alcohol dehydrogenase (NAD+) activity"/>
    <property type="evidence" value="ECO:0007669"/>
    <property type="project" value="UniProtKB-EC"/>
</dbReference>
<reference evidence="10" key="1">
    <citation type="submission" date="2020-03" db="EMBL/GenBank/DDBJ databases">
        <title>FDA dAtabase for Regulatory Grade micrObial Sequences (FDA-ARGOS): Supporting development and validation of Infectious Disease Dx tests.</title>
        <authorList>
            <person name="Campos J."/>
            <person name="Goldberg B."/>
            <person name="Tallon L."/>
            <person name="Sadzewicz L."/>
            <person name="Vavikolanu K."/>
            <person name="Mehta A."/>
            <person name="Aluvathingal J."/>
            <person name="Nadendla S."/>
            <person name="Nandy P."/>
            <person name="Geyer C."/>
            <person name="Yan Y."/>
            <person name="Sichtig H."/>
        </authorList>
    </citation>
    <scope>NUCLEOTIDE SEQUENCE [LARGE SCALE GENOMIC DNA]</scope>
    <source>
        <strain evidence="10">FDAARGOS_652</strain>
    </source>
</reference>
<keyword evidence="4 8" id="KW-0479">Metal-binding</keyword>
<name>A0A8X7NHG8_CANPA</name>
<dbReference type="PROSITE" id="PS00059">
    <property type="entry name" value="ADH_ZINC"/>
    <property type="match status" value="1"/>
</dbReference>
<evidence type="ECO:0000256" key="3">
    <source>
        <dbReference type="ARBA" id="ARBA00013190"/>
    </source>
</evidence>
<dbReference type="SUPFAM" id="SSF51735">
    <property type="entry name" value="NAD(P)-binding Rossmann-fold domains"/>
    <property type="match status" value="1"/>
</dbReference>
<dbReference type="InterPro" id="IPR011032">
    <property type="entry name" value="GroES-like_sf"/>
</dbReference>
<dbReference type="EC" id="1.1.1.1" evidence="3"/>
<dbReference type="InterPro" id="IPR036291">
    <property type="entry name" value="NAD(P)-bd_dom_sf"/>
</dbReference>
<evidence type="ECO:0000256" key="6">
    <source>
        <dbReference type="ARBA" id="ARBA00023002"/>
    </source>
</evidence>
<keyword evidence="5 8" id="KW-0862">Zinc</keyword>
<evidence type="ECO:0000256" key="7">
    <source>
        <dbReference type="ARBA" id="ARBA00023027"/>
    </source>
</evidence>
<gene>
    <name evidence="10" type="primary">ADH2</name>
    <name evidence="10" type="ORF">FOB60_004183</name>
</gene>
<dbReference type="InterPro" id="IPR013154">
    <property type="entry name" value="ADH-like_N"/>
</dbReference>
<comment type="similarity">
    <text evidence="2 8">Belongs to the zinc-containing alcohol dehydrogenase family.</text>
</comment>
<keyword evidence="6" id="KW-0560">Oxidoreductase</keyword>
<dbReference type="InterPro" id="IPR020843">
    <property type="entry name" value="ER"/>
</dbReference>
<dbReference type="OrthoDB" id="1879366at2759"/>
<organism evidence="10 11">
    <name type="scientific">Candida parapsilosis</name>
    <name type="common">Yeast</name>
    <dbReference type="NCBI Taxonomy" id="5480"/>
    <lineage>
        <taxon>Eukaryota</taxon>
        <taxon>Fungi</taxon>
        <taxon>Dikarya</taxon>
        <taxon>Ascomycota</taxon>
        <taxon>Saccharomycotina</taxon>
        <taxon>Pichiomycetes</taxon>
        <taxon>Debaryomycetaceae</taxon>
        <taxon>Candida/Lodderomyces clade</taxon>
        <taxon>Candida</taxon>
    </lineage>
</organism>
<dbReference type="Gene3D" id="3.90.180.10">
    <property type="entry name" value="Medium-chain alcohol dehydrogenases, catalytic domain"/>
    <property type="match status" value="1"/>
</dbReference>
<sequence length="358" mass="38776">MGHQFMLMSVEIPKTQKAIVVDYAGAPLEYREIPVPKIKPNEILVNIKYSGVCHSDYHAWKNDWQEDFIKYPLVLGHEGAGVVVAMGENVRGWEIGDYAGVKLLNSTCLTCNYCQQGKETACKLQRMNGVTEDGTFQQYCSTDAIQAAKLPSDIDLKSVGPILCAGITVYTGLKASEAKPGQWVVISGAGGGLGSLAVQYARCLGLRVIGIDGGQAKAQFVKDLGAEMYIDFTQVKDIAKEVMEITNGGAQAALNVTSSEAAIQQSVSFVKPYGTVMLIGLPPQAKLHIDVMSTVLNQVTVRGSYVGTRWDTTEAVDFFARGLIKCPIKVVGMTEVGKVFKEMSEGKILGRYVLDMSK</sequence>
<dbReference type="AlphaFoldDB" id="A0A8X7NHG8"/>
<evidence type="ECO:0000256" key="1">
    <source>
        <dbReference type="ARBA" id="ARBA00001947"/>
    </source>
</evidence>
<dbReference type="InterPro" id="IPR002328">
    <property type="entry name" value="ADH_Zn_CS"/>
</dbReference>
<proteinExistence type="inferred from homology"/>
<keyword evidence="7" id="KW-0520">NAD</keyword>
<dbReference type="Pfam" id="PF08240">
    <property type="entry name" value="ADH_N"/>
    <property type="match status" value="1"/>
</dbReference>
<dbReference type="Gene3D" id="3.40.50.720">
    <property type="entry name" value="NAD(P)-binding Rossmann-like Domain"/>
    <property type="match status" value="1"/>
</dbReference>
<dbReference type="CDD" id="cd08297">
    <property type="entry name" value="CAD3"/>
    <property type="match status" value="1"/>
</dbReference>
<evidence type="ECO:0000259" key="9">
    <source>
        <dbReference type="SMART" id="SM00829"/>
    </source>
</evidence>
<dbReference type="Proteomes" id="UP000590412">
    <property type="component" value="Unassembled WGS sequence"/>
</dbReference>
<dbReference type="FunFam" id="3.40.50.720:FF:000039">
    <property type="entry name" value="Alcohol dehydrogenase AdhP"/>
    <property type="match status" value="1"/>
</dbReference>
<protein>
    <recommendedName>
        <fullName evidence="3">alcohol dehydrogenase</fullName>
        <ecNumber evidence="3">1.1.1.1</ecNumber>
    </recommendedName>
</protein>
<dbReference type="PANTHER" id="PTHR42940">
    <property type="entry name" value="ALCOHOL DEHYDROGENASE 1-RELATED"/>
    <property type="match status" value="1"/>
</dbReference>
<evidence type="ECO:0000256" key="2">
    <source>
        <dbReference type="ARBA" id="ARBA00008072"/>
    </source>
</evidence>
<evidence type="ECO:0000313" key="11">
    <source>
        <dbReference type="Proteomes" id="UP000590412"/>
    </source>
</evidence>
<dbReference type="InterPro" id="IPR013149">
    <property type="entry name" value="ADH-like_C"/>
</dbReference>
<accession>A0A8X7NHG8</accession>
<evidence type="ECO:0000256" key="4">
    <source>
        <dbReference type="ARBA" id="ARBA00022723"/>
    </source>
</evidence>
<evidence type="ECO:0000256" key="8">
    <source>
        <dbReference type="RuleBase" id="RU361277"/>
    </source>
</evidence>
<dbReference type="GO" id="GO:0008270">
    <property type="term" value="F:zinc ion binding"/>
    <property type="evidence" value="ECO:0007669"/>
    <property type="project" value="InterPro"/>
</dbReference>
<dbReference type="GO" id="GO:0005737">
    <property type="term" value="C:cytoplasm"/>
    <property type="evidence" value="ECO:0007669"/>
    <property type="project" value="TreeGrafter"/>
</dbReference>
<evidence type="ECO:0000256" key="5">
    <source>
        <dbReference type="ARBA" id="ARBA00022833"/>
    </source>
</evidence>
<comment type="caution">
    <text evidence="10">The sequence shown here is derived from an EMBL/GenBank/DDBJ whole genome shotgun (WGS) entry which is preliminary data.</text>
</comment>
<feature type="domain" description="Enoyl reductase (ER)" evidence="9">
    <location>
        <begin position="25"/>
        <end position="354"/>
    </location>
</feature>
<dbReference type="SMART" id="SM00829">
    <property type="entry name" value="PKS_ER"/>
    <property type="match status" value="1"/>
</dbReference>